<dbReference type="AlphaFoldDB" id="A0A1D8NIH5"/>
<evidence type="ECO:0000313" key="1">
    <source>
        <dbReference type="EMBL" id="AOW05432.1"/>
    </source>
</evidence>
<organism evidence="1 2">
    <name type="scientific">Yarrowia lipolytica</name>
    <name type="common">Candida lipolytica</name>
    <dbReference type="NCBI Taxonomy" id="4952"/>
    <lineage>
        <taxon>Eukaryota</taxon>
        <taxon>Fungi</taxon>
        <taxon>Dikarya</taxon>
        <taxon>Ascomycota</taxon>
        <taxon>Saccharomycotina</taxon>
        <taxon>Dipodascomycetes</taxon>
        <taxon>Dipodascales</taxon>
        <taxon>Dipodascales incertae sedis</taxon>
        <taxon>Yarrowia</taxon>
    </lineage>
</organism>
<reference evidence="1 2" key="1">
    <citation type="journal article" date="2016" name="PLoS ONE">
        <title>Sequence Assembly of Yarrowia lipolytica Strain W29/CLIB89 Shows Transposable Element Diversity.</title>
        <authorList>
            <person name="Magnan C."/>
            <person name="Yu J."/>
            <person name="Chang I."/>
            <person name="Jahn E."/>
            <person name="Kanomata Y."/>
            <person name="Wu J."/>
            <person name="Zeller M."/>
            <person name="Oakes M."/>
            <person name="Baldi P."/>
            <person name="Sandmeyer S."/>
        </authorList>
    </citation>
    <scope>NUCLEOTIDE SEQUENCE [LARGE SCALE GENOMIC DNA]</scope>
    <source>
        <strain evidence="2">CLIB89(W29)</strain>
    </source>
</reference>
<name>A0A1D8NIH5_YARLL</name>
<dbReference type="RefSeq" id="XP_068139105.1">
    <property type="nucleotide sequence ID" value="XM_068283004.1"/>
</dbReference>
<dbReference type="GeneID" id="94583611"/>
<proteinExistence type="predicted"/>
<gene>
    <name evidence="1" type="ORF">YALI1_E17889g</name>
</gene>
<protein>
    <submittedName>
        <fullName evidence="1">Uncharacterized protein</fullName>
    </submittedName>
</protein>
<accession>A0A1D8NIH5</accession>
<evidence type="ECO:0000313" key="2">
    <source>
        <dbReference type="Proteomes" id="UP000182444"/>
    </source>
</evidence>
<sequence length="79" mass="9193">MVEYHQPPEHAALKRLRRTVHPVILELSRANKSREILVLRARAPKRGHSRPTSTKGSRKLIFMIQDSHVCSHSCLELWM</sequence>
<dbReference type="Proteomes" id="UP000182444">
    <property type="component" value="Chromosome 1E"/>
</dbReference>
<dbReference type="VEuPathDB" id="FungiDB:YALI1_E17889g"/>
<dbReference type="EMBL" id="CP017557">
    <property type="protein sequence ID" value="AOW05432.1"/>
    <property type="molecule type" value="Genomic_DNA"/>
</dbReference>